<keyword evidence="2" id="KW-1185">Reference proteome</keyword>
<reference evidence="1 2" key="2">
    <citation type="journal article" date="2022" name="Mol. Ecol. Resour.">
        <title>The genomes of chicory, endive, great burdock and yacon provide insights into Asteraceae paleo-polyploidization history and plant inulin production.</title>
        <authorList>
            <person name="Fan W."/>
            <person name="Wang S."/>
            <person name="Wang H."/>
            <person name="Wang A."/>
            <person name="Jiang F."/>
            <person name="Liu H."/>
            <person name="Zhao H."/>
            <person name="Xu D."/>
            <person name="Zhang Y."/>
        </authorList>
    </citation>
    <scope>NUCLEOTIDE SEQUENCE [LARGE SCALE GENOMIC DNA]</scope>
    <source>
        <strain evidence="2">cv. Niubang</strain>
    </source>
</reference>
<dbReference type="Proteomes" id="UP001055879">
    <property type="component" value="Linkage Group LG06"/>
</dbReference>
<evidence type="ECO:0000313" key="2">
    <source>
        <dbReference type="Proteomes" id="UP001055879"/>
    </source>
</evidence>
<reference evidence="2" key="1">
    <citation type="journal article" date="2022" name="Mol. Ecol. Resour.">
        <title>The genomes of chicory, endive, great burdock and yacon provide insights into Asteraceae palaeo-polyploidization history and plant inulin production.</title>
        <authorList>
            <person name="Fan W."/>
            <person name="Wang S."/>
            <person name="Wang H."/>
            <person name="Wang A."/>
            <person name="Jiang F."/>
            <person name="Liu H."/>
            <person name="Zhao H."/>
            <person name="Xu D."/>
            <person name="Zhang Y."/>
        </authorList>
    </citation>
    <scope>NUCLEOTIDE SEQUENCE [LARGE SCALE GENOMIC DNA]</scope>
    <source>
        <strain evidence="2">cv. Niubang</strain>
    </source>
</reference>
<accession>A0ACB9BBL1</accession>
<sequence length="75" mass="8520">MGRLARPVLTRTKIFSVLVFNPFDSLPDPSTLPCLLDHIHIKEKMHICFRNTFSSSSFTLTSHTNLLNPSIHTLI</sequence>
<proteinExistence type="predicted"/>
<dbReference type="EMBL" id="CM042052">
    <property type="protein sequence ID" value="KAI3719427.1"/>
    <property type="molecule type" value="Genomic_DNA"/>
</dbReference>
<evidence type="ECO:0000313" key="1">
    <source>
        <dbReference type="EMBL" id="KAI3719427.1"/>
    </source>
</evidence>
<name>A0ACB9BBL1_ARCLA</name>
<comment type="caution">
    <text evidence="1">The sequence shown here is derived from an EMBL/GenBank/DDBJ whole genome shotgun (WGS) entry which is preliminary data.</text>
</comment>
<protein>
    <submittedName>
        <fullName evidence="1">Uncharacterized protein</fullName>
    </submittedName>
</protein>
<organism evidence="1 2">
    <name type="scientific">Arctium lappa</name>
    <name type="common">Greater burdock</name>
    <name type="synonym">Lappa major</name>
    <dbReference type="NCBI Taxonomy" id="4217"/>
    <lineage>
        <taxon>Eukaryota</taxon>
        <taxon>Viridiplantae</taxon>
        <taxon>Streptophyta</taxon>
        <taxon>Embryophyta</taxon>
        <taxon>Tracheophyta</taxon>
        <taxon>Spermatophyta</taxon>
        <taxon>Magnoliopsida</taxon>
        <taxon>eudicotyledons</taxon>
        <taxon>Gunneridae</taxon>
        <taxon>Pentapetalae</taxon>
        <taxon>asterids</taxon>
        <taxon>campanulids</taxon>
        <taxon>Asterales</taxon>
        <taxon>Asteraceae</taxon>
        <taxon>Carduoideae</taxon>
        <taxon>Cardueae</taxon>
        <taxon>Arctiinae</taxon>
        <taxon>Arctium</taxon>
    </lineage>
</organism>
<gene>
    <name evidence="1" type="ORF">L6452_20325</name>
</gene>